<dbReference type="Proteomes" id="UP000176186">
    <property type="component" value="Unassembled WGS sequence"/>
</dbReference>
<dbReference type="Gene3D" id="3.40.50.2000">
    <property type="entry name" value="Glycogen Phosphorylase B"/>
    <property type="match status" value="2"/>
</dbReference>
<dbReference type="CDD" id="cd03802">
    <property type="entry name" value="GT4_AviGT4-like"/>
    <property type="match status" value="1"/>
</dbReference>
<accession>A0A1F6BF89</accession>
<reference evidence="3 4" key="1">
    <citation type="journal article" date="2016" name="Nat. Commun.">
        <title>Thousands of microbial genomes shed light on interconnected biogeochemical processes in an aquifer system.</title>
        <authorList>
            <person name="Anantharaman K."/>
            <person name="Brown C.T."/>
            <person name="Hug L.A."/>
            <person name="Sharon I."/>
            <person name="Castelle C.J."/>
            <person name="Probst A.J."/>
            <person name="Thomas B.C."/>
            <person name="Singh A."/>
            <person name="Wilkins M.J."/>
            <person name="Karaoz U."/>
            <person name="Brodie E.L."/>
            <person name="Williams K.H."/>
            <person name="Hubbard S.S."/>
            <person name="Banfield J.F."/>
        </authorList>
    </citation>
    <scope>NUCLEOTIDE SEQUENCE [LARGE SCALE GENOMIC DNA]</scope>
</reference>
<feature type="domain" description="Glycosyl transferase family 1" evidence="1">
    <location>
        <begin position="180"/>
        <end position="321"/>
    </location>
</feature>
<dbReference type="GO" id="GO:0016757">
    <property type="term" value="F:glycosyltransferase activity"/>
    <property type="evidence" value="ECO:0007669"/>
    <property type="project" value="InterPro"/>
</dbReference>
<evidence type="ECO:0000313" key="3">
    <source>
        <dbReference type="EMBL" id="OGG35606.1"/>
    </source>
</evidence>
<name>A0A1F6BF89_9BACT</name>
<evidence type="ECO:0000313" key="4">
    <source>
        <dbReference type="Proteomes" id="UP000176186"/>
    </source>
</evidence>
<dbReference type="AlphaFoldDB" id="A0A1F6BF89"/>
<feature type="domain" description="Glycosyltransferase subfamily 4-like N-terminal" evidence="2">
    <location>
        <begin position="28"/>
        <end position="171"/>
    </location>
</feature>
<dbReference type="EMBL" id="MFKE01000011">
    <property type="protein sequence ID" value="OGG35606.1"/>
    <property type="molecule type" value="Genomic_DNA"/>
</dbReference>
<dbReference type="PANTHER" id="PTHR45947">
    <property type="entry name" value="SULFOQUINOVOSYL TRANSFERASE SQD2"/>
    <property type="match status" value="1"/>
</dbReference>
<evidence type="ECO:0000259" key="1">
    <source>
        <dbReference type="Pfam" id="PF00534"/>
    </source>
</evidence>
<dbReference type="PANTHER" id="PTHR45947:SF3">
    <property type="entry name" value="SULFOQUINOVOSYL TRANSFERASE SQD2"/>
    <property type="match status" value="1"/>
</dbReference>
<dbReference type="Pfam" id="PF00534">
    <property type="entry name" value="Glycos_transf_1"/>
    <property type="match status" value="1"/>
</dbReference>
<sequence length="357" mass="40181">MKIGLLLPSLLMAPRFSDRIFAPKDLFLSLAAGLKKRGHDVHVYDSGDPQLASKEFTSVKIRKGGSQQLLYRLNATEYEADISERAFREAAKNNVEIMHIYMDSIAQYFARISPIPAVTTIHDPVFPEDSLEGWHYRHFADMPHVAISRRQQELYGKDFTIVGVVHHGVDTCTFPFSDTAGNYLAFVGRLIEEKGLEDALAVGREVHVPLQIATSGNYFDTDYYKNRIEPLIHASGATMTGFMQKPARDAWMKKARALLFPIHWEEPFGMVMIEAMACGTPVIAYNRGSVPEIIRDGVTGFVVDEKEGVDGLVKAIKRIGEIDRAACRRHVEENFTVEKMVEGYEKVYQKILSQQPA</sequence>
<proteinExistence type="predicted"/>
<dbReference type="Pfam" id="PF13439">
    <property type="entry name" value="Glyco_transf_4"/>
    <property type="match status" value="1"/>
</dbReference>
<dbReference type="STRING" id="1798401.A2363_05030"/>
<dbReference type="InterPro" id="IPR050194">
    <property type="entry name" value="Glycosyltransferase_grp1"/>
</dbReference>
<gene>
    <name evidence="3" type="ORF">A2363_05030</name>
</gene>
<dbReference type="InterPro" id="IPR001296">
    <property type="entry name" value="Glyco_trans_1"/>
</dbReference>
<comment type="caution">
    <text evidence="3">The sequence shown here is derived from an EMBL/GenBank/DDBJ whole genome shotgun (WGS) entry which is preliminary data.</text>
</comment>
<dbReference type="InterPro" id="IPR028098">
    <property type="entry name" value="Glyco_trans_4-like_N"/>
</dbReference>
<protein>
    <recommendedName>
        <fullName evidence="5">Glycosyl transferase family 1 domain-containing protein</fullName>
    </recommendedName>
</protein>
<evidence type="ECO:0008006" key="5">
    <source>
        <dbReference type="Google" id="ProtNLM"/>
    </source>
</evidence>
<organism evidence="3 4">
    <name type="scientific">Candidatus Gottesmanbacteria bacterium RIFOXYB1_FULL_47_11</name>
    <dbReference type="NCBI Taxonomy" id="1798401"/>
    <lineage>
        <taxon>Bacteria</taxon>
        <taxon>Candidatus Gottesmaniibacteriota</taxon>
    </lineage>
</organism>
<dbReference type="SUPFAM" id="SSF53756">
    <property type="entry name" value="UDP-Glycosyltransferase/glycogen phosphorylase"/>
    <property type="match status" value="1"/>
</dbReference>
<evidence type="ECO:0000259" key="2">
    <source>
        <dbReference type="Pfam" id="PF13439"/>
    </source>
</evidence>